<dbReference type="InterPro" id="IPR000297">
    <property type="entry name" value="PPIase_PpiC"/>
</dbReference>
<protein>
    <recommendedName>
        <fullName evidence="3">PpiC domain-containing protein</fullName>
    </recommendedName>
</protein>
<dbReference type="PROSITE" id="PS01096">
    <property type="entry name" value="PPIC_PPIASE_1"/>
    <property type="match status" value="1"/>
</dbReference>
<evidence type="ECO:0000256" key="2">
    <source>
        <dbReference type="SAM" id="MobiDB-lite"/>
    </source>
</evidence>
<evidence type="ECO:0000313" key="4">
    <source>
        <dbReference type="EMBL" id="OPC84605.1"/>
    </source>
</evidence>
<proteinExistence type="predicted"/>
<feature type="domain" description="PpiC" evidence="3">
    <location>
        <begin position="26"/>
        <end position="117"/>
    </location>
</feature>
<organism evidence="4 5">
    <name type="scientific">Embleya scabrispora</name>
    <dbReference type="NCBI Taxonomy" id="159449"/>
    <lineage>
        <taxon>Bacteria</taxon>
        <taxon>Bacillati</taxon>
        <taxon>Actinomycetota</taxon>
        <taxon>Actinomycetes</taxon>
        <taxon>Kitasatosporales</taxon>
        <taxon>Streptomycetaceae</taxon>
        <taxon>Embleya</taxon>
    </lineage>
</organism>
<dbReference type="InterPro" id="IPR023058">
    <property type="entry name" value="PPIase_PpiC_CS"/>
</dbReference>
<feature type="region of interest" description="Disordered" evidence="2">
    <location>
        <begin position="1"/>
        <end position="22"/>
    </location>
</feature>
<dbReference type="STRING" id="159449.B4N89_30065"/>
<dbReference type="PANTHER" id="PTHR47245:SF2">
    <property type="entry name" value="PEPTIDYL-PROLYL CIS-TRANS ISOMERASE HP_0175-RELATED"/>
    <property type="match status" value="1"/>
</dbReference>
<name>A0A1T3P6N5_9ACTN</name>
<evidence type="ECO:0000313" key="5">
    <source>
        <dbReference type="Proteomes" id="UP000190037"/>
    </source>
</evidence>
<dbReference type="PANTHER" id="PTHR47245">
    <property type="entry name" value="PEPTIDYLPROLYL ISOMERASE"/>
    <property type="match status" value="1"/>
</dbReference>
<evidence type="ECO:0000259" key="3">
    <source>
        <dbReference type="PROSITE" id="PS50198"/>
    </source>
</evidence>
<reference evidence="4 5" key="1">
    <citation type="submission" date="2017-03" db="EMBL/GenBank/DDBJ databases">
        <title>Draft genome sequence of Streptomyces scabrisporus NF3, endophyte isolated from Amphipterygium adstringens.</title>
        <authorList>
            <person name="Vazquez M."/>
            <person name="Ceapa C.D."/>
            <person name="Rodriguez Luna D."/>
            <person name="Sanchez Esquivel S."/>
        </authorList>
    </citation>
    <scope>NUCLEOTIDE SEQUENCE [LARGE SCALE GENOMIC DNA]</scope>
    <source>
        <strain evidence="4 5">NF3</strain>
    </source>
</reference>
<dbReference type="InterPro" id="IPR046357">
    <property type="entry name" value="PPIase_dom_sf"/>
</dbReference>
<dbReference type="Gene3D" id="3.10.50.40">
    <property type="match status" value="1"/>
</dbReference>
<keyword evidence="1" id="KW-0697">Rotamase</keyword>
<dbReference type="EMBL" id="MWQN01000001">
    <property type="protein sequence ID" value="OPC84605.1"/>
    <property type="molecule type" value="Genomic_DNA"/>
</dbReference>
<keyword evidence="1" id="KW-0413">Isomerase</keyword>
<gene>
    <name evidence="4" type="ORF">B4N89_30065</name>
</gene>
<dbReference type="SUPFAM" id="SSF54534">
    <property type="entry name" value="FKBP-like"/>
    <property type="match status" value="1"/>
</dbReference>
<dbReference type="OrthoDB" id="14196at2"/>
<dbReference type="AlphaFoldDB" id="A0A1T3P6N5"/>
<dbReference type="PROSITE" id="PS50198">
    <property type="entry name" value="PPIC_PPIASE_2"/>
    <property type="match status" value="1"/>
</dbReference>
<dbReference type="RefSeq" id="WP_078978901.1">
    <property type="nucleotide sequence ID" value="NZ_MWQN01000001.1"/>
</dbReference>
<keyword evidence="5" id="KW-1185">Reference proteome</keyword>
<dbReference type="Proteomes" id="UP000190037">
    <property type="component" value="Unassembled WGS sequence"/>
</dbReference>
<evidence type="ECO:0000256" key="1">
    <source>
        <dbReference type="PROSITE-ProRule" id="PRU00278"/>
    </source>
</evidence>
<comment type="caution">
    <text evidence="4">The sequence shown here is derived from an EMBL/GenBank/DDBJ whole genome shotgun (WGS) entry which is preliminary data.</text>
</comment>
<sequence length="127" mass="13551">MIDNSVTALGPGAPGGDDPGATMSDALEYHVLHIAVETESEGRAILDELARDPGRFGELARKRSKDPLSAAKGGDLGWGQEDDYADAFAEALVALRPGRVSDLVPAQYGFHIIKLVDTRPARHVDED</sequence>
<dbReference type="InterPro" id="IPR050245">
    <property type="entry name" value="PrsA_foldase"/>
</dbReference>
<dbReference type="Pfam" id="PF00639">
    <property type="entry name" value="Rotamase"/>
    <property type="match status" value="1"/>
</dbReference>
<accession>A0A1T3P6N5</accession>
<dbReference type="GO" id="GO:0003755">
    <property type="term" value="F:peptidyl-prolyl cis-trans isomerase activity"/>
    <property type="evidence" value="ECO:0007669"/>
    <property type="project" value="UniProtKB-KW"/>
</dbReference>